<dbReference type="AlphaFoldDB" id="A0AAV5URC6"/>
<accession>A0AAV5URC6</accession>
<sequence>MAMAKDARLKQLMVYRLEEQLRVISQDDAYSQILAVLSRCVQSLLVPKKEKGHDGSGDATSIDPFATLDKLLLDANRSPDLPSKDKLLVLLADSLSVVFSTIDDLKPSPVSRAYLNSVVEEELAIAAKTKEAFESMSSASGMITHISASSNYTDSRQNTVSTAQSSASAVSTQQQSWSQQPANAAAPATPSFGTHSAAVPEQQHHHQHGTGFGTQSSQSNASFTQPQQQQTASFGTHSAPVPEQQQHHQQNSGFGTQSSQPNMGFTQPQ</sequence>
<feature type="region of interest" description="Disordered" evidence="1">
    <location>
        <begin position="157"/>
        <end position="269"/>
    </location>
</feature>
<name>A0AAV5URC6_9BILA</name>
<protein>
    <submittedName>
        <fullName evidence="2">Uncharacterized protein</fullName>
    </submittedName>
</protein>
<gene>
    <name evidence="2" type="ORF">PFISCL1PPCAC_540</name>
</gene>
<keyword evidence="3" id="KW-1185">Reference proteome</keyword>
<feature type="compositionally biased region" description="Polar residues" evidence="1">
    <location>
        <begin position="216"/>
        <end position="236"/>
    </location>
</feature>
<evidence type="ECO:0000313" key="2">
    <source>
        <dbReference type="EMBL" id="GMT09243.1"/>
    </source>
</evidence>
<dbReference type="EMBL" id="BTSY01000001">
    <property type="protein sequence ID" value="GMT09243.1"/>
    <property type="molecule type" value="Genomic_DNA"/>
</dbReference>
<dbReference type="Proteomes" id="UP001432322">
    <property type="component" value="Unassembled WGS sequence"/>
</dbReference>
<feature type="non-terminal residue" evidence="2">
    <location>
        <position position="269"/>
    </location>
</feature>
<feature type="compositionally biased region" description="Polar residues" evidence="1">
    <location>
        <begin position="243"/>
        <end position="269"/>
    </location>
</feature>
<evidence type="ECO:0000256" key="1">
    <source>
        <dbReference type="SAM" id="MobiDB-lite"/>
    </source>
</evidence>
<proteinExistence type="predicted"/>
<reference evidence="2" key="1">
    <citation type="submission" date="2023-10" db="EMBL/GenBank/DDBJ databases">
        <title>Genome assembly of Pristionchus species.</title>
        <authorList>
            <person name="Yoshida K."/>
            <person name="Sommer R.J."/>
        </authorList>
    </citation>
    <scope>NUCLEOTIDE SEQUENCE</scope>
    <source>
        <strain evidence="2">RS5133</strain>
    </source>
</reference>
<comment type="caution">
    <text evidence="2">The sequence shown here is derived from an EMBL/GenBank/DDBJ whole genome shotgun (WGS) entry which is preliminary data.</text>
</comment>
<evidence type="ECO:0000313" key="3">
    <source>
        <dbReference type="Proteomes" id="UP001432322"/>
    </source>
</evidence>
<feature type="compositionally biased region" description="Low complexity" evidence="1">
    <location>
        <begin position="157"/>
        <end position="191"/>
    </location>
</feature>
<organism evidence="2 3">
    <name type="scientific">Pristionchus fissidentatus</name>
    <dbReference type="NCBI Taxonomy" id="1538716"/>
    <lineage>
        <taxon>Eukaryota</taxon>
        <taxon>Metazoa</taxon>
        <taxon>Ecdysozoa</taxon>
        <taxon>Nematoda</taxon>
        <taxon>Chromadorea</taxon>
        <taxon>Rhabditida</taxon>
        <taxon>Rhabditina</taxon>
        <taxon>Diplogasteromorpha</taxon>
        <taxon>Diplogasteroidea</taxon>
        <taxon>Neodiplogasteridae</taxon>
        <taxon>Pristionchus</taxon>
    </lineage>
</organism>